<dbReference type="PANTHER" id="PTHR48111:SF22">
    <property type="entry name" value="REGULATOR OF RPOS"/>
    <property type="match status" value="1"/>
</dbReference>
<dbReference type="Proteomes" id="UP000606720">
    <property type="component" value="Unassembled WGS sequence"/>
</dbReference>
<dbReference type="GO" id="GO:0000976">
    <property type="term" value="F:transcription cis-regulatory region binding"/>
    <property type="evidence" value="ECO:0007669"/>
    <property type="project" value="TreeGrafter"/>
</dbReference>
<feature type="domain" description="Response regulatory" evidence="10">
    <location>
        <begin position="2"/>
        <end position="116"/>
    </location>
</feature>
<dbReference type="InterPro" id="IPR001867">
    <property type="entry name" value="OmpR/PhoB-type_DNA-bd"/>
</dbReference>
<evidence type="ECO:0000256" key="4">
    <source>
        <dbReference type="ARBA" id="ARBA00023015"/>
    </source>
</evidence>
<comment type="function">
    <text evidence="7">May play the central regulatory role in sporulation. It may be an element of the effector pathway responsible for the activation of sporulation genes in response to nutritional stress. Spo0A may act in concert with spo0H (a sigma factor) to control the expression of some genes that are critical to the sporulation process.</text>
</comment>
<feature type="modified residue" description="4-aspartylphosphate" evidence="8">
    <location>
        <position position="51"/>
    </location>
</feature>
<dbReference type="PROSITE" id="PS50110">
    <property type="entry name" value="RESPONSE_REGULATORY"/>
    <property type="match status" value="1"/>
</dbReference>
<protein>
    <recommendedName>
        <fullName evidence="1">Stage 0 sporulation protein A homolog</fullName>
    </recommendedName>
</protein>
<accession>A0A923RT36</accession>
<dbReference type="SUPFAM" id="SSF46894">
    <property type="entry name" value="C-terminal effector domain of the bipartite response regulators"/>
    <property type="match status" value="1"/>
</dbReference>
<evidence type="ECO:0000313" key="13">
    <source>
        <dbReference type="Proteomes" id="UP000606720"/>
    </source>
</evidence>
<dbReference type="CDD" id="cd00383">
    <property type="entry name" value="trans_reg_C"/>
    <property type="match status" value="1"/>
</dbReference>
<evidence type="ECO:0000313" key="12">
    <source>
        <dbReference type="EMBL" id="MBC5714292.1"/>
    </source>
</evidence>
<organism evidence="12 13">
    <name type="scientific">Roseburia zhanii</name>
    <dbReference type="NCBI Taxonomy" id="2763064"/>
    <lineage>
        <taxon>Bacteria</taxon>
        <taxon>Bacillati</taxon>
        <taxon>Bacillota</taxon>
        <taxon>Clostridia</taxon>
        <taxon>Lachnospirales</taxon>
        <taxon>Lachnospiraceae</taxon>
        <taxon>Roseburia</taxon>
    </lineage>
</organism>
<keyword evidence="4" id="KW-0805">Transcription regulation</keyword>
<keyword evidence="5 9" id="KW-0238">DNA-binding</keyword>
<dbReference type="FunFam" id="3.40.50.2300:FF:000002">
    <property type="entry name" value="DNA-binding response regulator PhoP"/>
    <property type="match status" value="1"/>
</dbReference>
<dbReference type="InterPro" id="IPR036388">
    <property type="entry name" value="WH-like_DNA-bd_sf"/>
</dbReference>
<dbReference type="Gene3D" id="3.40.50.2300">
    <property type="match status" value="1"/>
</dbReference>
<evidence type="ECO:0000259" key="11">
    <source>
        <dbReference type="PROSITE" id="PS51755"/>
    </source>
</evidence>
<dbReference type="GO" id="GO:0000156">
    <property type="term" value="F:phosphorelay response regulator activity"/>
    <property type="evidence" value="ECO:0007669"/>
    <property type="project" value="TreeGrafter"/>
</dbReference>
<keyword evidence="2 8" id="KW-0597">Phosphoprotein</keyword>
<dbReference type="Gene3D" id="6.10.250.690">
    <property type="match status" value="1"/>
</dbReference>
<dbReference type="InterPro" id="IPR039420">
    <property type="entry name" value="WalR-like"/>
</dbReference>
<dbReference type="AlphaFoldDB" id="A0A923RT36"/>
<evidence type="ECO:0000256" key="9">
    <source>
        <dbReference type="PROSITE-ProRule" id="PRU01091"/>
    </source>
</evidence>
<evidence type="ECO:0000256" key="7">
    <source>
        <dbReference type="ARBA" id="ARBA00024867"/>
    </source>
</evidence>
<sequence>MRLLLAEDEKELSRALVTVLKYNHYSVDEVYDGMEALEYLENGSYDGVILDVMMPKLDGISVLKKIRAKGNQVPVLILSAKSALEDKVLGLDCGADDYLTKPFATKELLARVRAMMRRKTTELDTKLVFEDLELSPTTFQLGCKGEWVYLANKEYQIMEMLIINPRCVLSAGQFIEVVWGCDSDVENNVVWTYISRLRRILKQLGSKAVIRTAKGIGFALEREND</sequence>
<dbReference type="PROSITE" id="PS51755">
    <property type="entry name" value="OMPR_PHOB"/>
    <property type="match status" value="1"/>
</dbReference>
<dbReference type="Pfam" id="PF00072">
    <property type="entry name" value="Response_reg"/>
    <property type="match status" value="1"/>
</dbReference>
<dbReference type="GO" id="GO:0005829">
    <property type="term" value="C:cytosol"/>
    <property type="evidence" value="ECO:0007669"/>
    <property type="project" value="TreeGrafter"/>
</dbReference>
<evidence type="ECO:0000259" key="10">
    <source>
        <dbReference type="PROSITE" id="PS50110"/>
    </source>
</evidence>
<keyword evidence="3" id="KW-0902">Two-component regulatory system</keyword>
<dbReference type="SMART" id="SM00862">
    <property type="entry name" value="Trans_reg_C"/>
    <property type="match status" value="1"/>
</dbReference>
<proteinExistence type="predicted"/>
<evidence type="ECO:0000256" key="3">
    <source>
        <dbReference type="ARBA" id="ARBA00023012"/>
    </source>
</evidence>
<feature type="DNA-binding region" description="OmpR/PhoB-type" evidence="9">
    <location>
        <begin position="124"/>
        <end position="222"/>
    </location>
</feature>
<dbReference type="GO" id="GO:0006355">
    <property type="term" value="P:regulation of DNA-templated transcription"/>
    <property type="evidence" value="ECO:0007669"/>
    <property type="project" value="InterPro"/>
</dbReference>
<evidence type="ECO:0000256" key="1">
    <source>
        <dbReference type="ARBA" id="ARBA00018672"/>
    </source>
</evidence>
<gene>
    <name evidence="12" type="ORF">H8S17_08725</name>
</gene>
<dbReference type="InterPro" id="IPR016032">
    <property type="entry name" value="Sig_transdc_resp-reg_C-effctor"/>
</dbReference>
<evidence type="ECO:0000256" key="6">
    <source>
        <dbReference type="ARBA" id="ARBA00023163"/>
    </source>
</evidence>
<dbReference type="InterPro" id="IPR011006">
    <property type="entry name" value="CheY-like_superfamily"/>
</dbReference>
<feature type="domain" description="OmpR/PhoB-type" evidence="11">
    <location>
        <begin position="124"/>
        <end position="222"/>
    </location>
</feature>
<dbReference type="SMART" id="SM00448">
    <property type="entry name" value="REC"/>
    <property type="match status" value="1"/>
</dbReference>
<comment type="caution">
    <text evidence="12">The sequence shown here is derived from an EMBL/GenBank/DDBJ whole genome shotgun (WGS) entry which is preliminary data.</text>
</comment>
<evidence type="ECO:0000256" key="2">
    <source>
        <dbReference type="ARBA" id="ARBA00022553"/>
    </source>
</evidence>
<dbReference type="GO" id="GO:0032993">
    <property type="term" value="C:protein-DNA complex"/>
    <property type="evidence" value="ECO:0007669"/>
    <property type="project" value="TreeGrafter"/>
</dbReference>
<name>A0A923RT36_9FIRM</name>
<dbReference type="RefSeq" id="WP_186867019.1">
    <property type="nucleotide sequence ID" value="NZ_JACOPH010000006.1"/>
</dbReference>
<keyword evidence="6" id="KW-0804">Transcription</keyword>
<dbReference type="SUPFAM" id="SSF52172">
    <property type="entry name" value="CheY-like"/>
    <property type="match status" value="1"/>
</dbReference>
<dbReference type="PANTHER" id="PTHR48111">
    <property type="entry name" value="REGULATOR OF RPOS"/>
    <property type="match status" value="1"/>
</dbReference>
<dbReference type="Gene3D" id="1.10.10.10">
    <property type="entry name" value="Winged helix-like DNA-binding domain superfamily/Winged helix DNA-binding domain"/>
    <property type="match status" value="1"/>
</dbReference>
<reference evidence="12" key="1">
    <citation type="submission" date="2020-08" db="EMBL/GenBank/DDBJ databases">
        <title>Genome public.</title>
        <authorList>
            <person name="Liu C."/>
            <person name="Sun Q."/>
        </authorList>
    </citation>
    <scope>NUCLEOTIDE SEQUENCE</scope>
    <source>
        <strain evidence="12">BX1005</strain>
    </source>
</reference>
<dbReference type="InterPro" id="IPR001789">
    <property type="entry name" value="Sig_transdc_resp-reg_receiver"/>
</dbReference>
<dbReference type="EMBL" id="JACOPH010000006">
    <property type="protein sequence ID" value="MBC5714292.1"/>
    <property type="molecule type" value="Genomic_DNA"/>
</dbReference>
<evidence type="ECO:0000256" key="8">
    <source>
        <dbReference type="PROSITE-ProRule" id="PRU00169"/>
    </source>
</evidence>
<keyword evidence="13" id="KW-1185">Reference proteome</keyword>
<evidence type="ECO:0000256" key="5">
    <source>
        <dbReference type="ARBA" id="ARBA00023125"/>
    </source>
</evidence>
<dbReference type="Pfam" id="PF00486">
    <property type="entry name" value="Trans_reg_C"/>
    <property type="match status" value="1"/>
</dbReference>